<dbReference type="AlphaFoldDB" id="A0A218Z8L3"/>
<dbReference type="InParanoid" id="A0A218Z8L3"/>
<keyword evidence="5" id="KW-1015">Disulfide bond</keyword>
<dbReference type="InterPro" id="IPR011050">
    <property type="entry name" value="Pectin_lyase_fold/virulence"/>
</dbReference>
<dbReference type="InterPro" id="IPR012334">
    <property type="entry name" value="Pectin_lyas_fold"/>
</dbReference>
<reference evidence="14 15" key="1">
    <citation type="submission" date="2017-04" db="EMBL/GenBank/DDBJ databases">
        <title>Draft genome sequence of Marssonina coronaria NL1: causal agent of apple blotch.</title>
        <authorList>
            <person name="Cheng Q."/>
        </authorList>
    </citation>
    <scope>NUCLEOTIDE SEQUENCE [LARGE SCALE GENOMIC DNA]</scope>
    <source>
        <strain evidence="14 15">NL1</strain>
    </source>
</reference>
<evidence type="ECO:0000313" key="14">
    <source>
        <dbReference type="EMBL" id="OWP03920.1"/>
    </source>
</evidence>
<feature type="region of interest" description="Disordered" evidence="12">
    <location>
        <begin position="1"/>
        <end position="49"/>
    </location>
</feature>
<dbReference type="Gene3D" id="2.160.20.10">
    <property type="entry name" value="Single-stranded right-handed beta-helix, Pectin lyase-like"/>
    <property type="match status" value="1"/>
</dbReference>
<keyword evidence="15" id="KW-1185">Reference proteome</keyword>
<dbReference type="PANTHER" id="PTHR31683">
    <property type="entry name" value="PECTATE LYASE 18-RELATED"/>
    <property type="match status" value="1"/>
</dbReference>
<proteinExistence type="inferred from homology"/>
<keyword evidence="6" id="KW-0325">Glycoprotein</keyword>
<dbReference type="SMART" id="SM00656">
    <property type="entry name" value="Amb_all"/>
    <property type="match status" value="1"/>
</dbReference>
<evidence type="ECO:0000313" key="15">
    <source>
        <dbReference type="Proteomes" id="UP000242519"/>
    </source>
</evidence>
<dbReference type="GO" id="GO:0047490">
    <property type="term" value="F:pectin lyase activity"/>
    <property type="evidence" value="ECO:0007669"/>
    <property type="project" value="UniProtKB-EC"/>
</dbReference>
<keyword evidence="4" id="KW-0732">Signal</keyword>
<feature type="region of interest" description="Disordered" evidence="12">
    <location>
        <begin position="56"/>
        <end position="75"/>
    </location>
</feature>
<evidence type="ECO:0000256" key="6">
    <source>
        <dbReference type="ARBA" id="ARBA00023180"/>
    </source>
</evidence>
<evidence type="ECO:0000256" key="8">
    <source>
        <dbReference type="ARBA" id="ARBA00036818"/>
    </source>
</evidence>
<dbReference type="InterPro" id="IPR002022">
    <property type="entry name" value="Pec_lyase"/>
</dbReference>
<dbReference type="EC" id="4.2.2.10" evidence="10"/>
<comment type="catalytic activity">
    <reaction evidence="8">
        <text>Eliminative cleavage of (1-&gt;4)-alpha-D-galacturonan methyl ester to give oligosaccharides with 4-deoxy-6-O-methyl-alpha-D-galact-4-enuronosyl groups at their non-reducing ends.</text>
        <dbReference type="EC" id="4.2.2.10"/>
    </reaction>
</comment>
<evidence type="ECO:0000256" key="3">
    <source>
        <dbReference type="ARBA" id="ARBA00022525"/>
    </source>
</evidence>
<dbReference type="Proteomes" id="UP000242519">
    <property type="component" value="Unassembled WGS sequence"/>
</dbReference>
<comment type="subcellular location">
    <subcellularLocation>
        <location evidence="1 11">Secreted</location>
    </subcellularLocation>
</comment>
<comment type="similarity">
    <text evidence="2 11">Belongs to the polysaccharide lyase 1 family.</text>
</comment>
<dbReference type="InterPro" id="IPR045032">
    <property type="entry name" value="PEL"/>
</dbReference>
<dbReference type="STRING" id="503106.A0A218Z8L3"/>
<name>A0A218Z8L3_9HELO</name>
<protein>
    <recommendedName>
        <fullName evidence="10">pectin lyase</fullName>
        <ecNumber evidence="10">4.2.2.10</ecNumber>
    </recommendedName>
</protein>
<dbReference type="PANTHER" id="PTHR31683:SF67">
    <property type="entry name" value="PECTIN LYASE F-RELATED"/>
    <property type="match status" value="1"/>
</dbReference>
<dbReference type="GO" id="GO:0005576">
    <property type="term" value="C:extracellular region"/>
    <property type="evidence" value="ECO:0007669"/>
    <property type="project" value="UniProtKB-SubCell"/>
</dbReference>
<evidence type="ECO:0000256" key="10">
    <source>
        <dbReference type="ARBA" id="ARBA00039082"/>
    </source>
</evidence>
<dbReference type="Pfam" id="PF00544">
    <property type="entry name" value="Pectate_lyase_4"/>
    <property type="match status" value="1"/>
</dbReference>
<evidence type="ECO:0000256" key="7">
    <source>
        <dbReference type="ARBA" id="ARBA00023239"/>
    </source>
</evidence>
<sequence>MKDEHDDATNNHGGPDLAGFHSDGSRTHFNTGSPDGMRPVKTARRETPQLCSSITRLSVPTRSPGRRHSFNTPPSLVQHSVVTRSILHRHSFNTPSPLVQHFIASFDHRPRSTIALVRPSITPSLSISPASPFELRMRYSSVILASLGSLAGQCGAVGVVGTAPGFAAGTTGGGSATPQYPADIDQLKTWLTDATARVIVLDREYNFIGSEGTVSEMGCRPASNKCGDTGQDAINGANWCKNGNAGPGSSEIPVTYDKAGFSAINVGSNKSIIGIGSAAVIRGKGLRMANNAKNVIIQNIHITEINPQYIWGGDAIITAGADLVWVDHCKISLVGRQMFVANAAPNRVTISNTEFDGNTPWSATCNNQHYWAILLNGPDDRVTMQGNYIHHTSGRAPKIGGTALLHAVNNYWYAVDGHAFDNAVKGQVVAEGNAFQDVKTTLNANAGQMFTSPSASANTACAADLGRNCQLNSFSNSGPLPGSDTSFLVNFKGQNVAPADAASNGAANTAGVGKI</sequence>
<organism evidence="14 15">
    <name type="scientific">Diplocarpon coronariae</name>
    <dbReference type="NCBI Taxonomy" id="2795749"/>
    <lineage>
        <taxon>Eukaryota</taxon>
        <taxon>Fungi</taxon>
        <taxon>Dikarya</taxon>
        <taxon>Ascomycota</taxon>
        <taxon>Pezizomycotina</taxon>
        <taxon>Leotiomycetes</taxon>
        <taxon>Helotiales</taxon>
        <taxon>Drepanopezizaceae</taxon>
        <taxon>Diplocarpon</taxon>
    </lineage>
</organism>
<dbReference type="GO" id="GO:0030570">
    <property type="term" value="F:pectate lyase activity"/>
    <property type="evidence" value="ECO:0007669"/>
    <property type="project" value="InterPro"/>
</dbReference>
<keyword evidence="11" id="KW-0119">Carbohydrate metabolism</keyword>
<accession>A0A218Z8L3</accession>
<feature type="domain" description="Pectate lyase" evidence="13">
    <location>
        <begin position="229"/>
        <end position="441"/>
    </location>
</feature>
<dbReference type="GO" id="GO:0000272">
    <property type="term" value="P:polysaccharide catabolic process"/>
    <property type="evidence" value="ECO:0007669"/>
    <property type="project" value="UniProtKB-KW"/>
</dbReference>
<keyword evidence="11" id="KW-0624">Polysaccharide degradation</keyword>
<evidence type="ECO:0000256" key="12">
    <source>
        <dbReference type="SAM" id="MobiDB-lite"/>
    </source>
</evidence>
<keyword evidence="7 11" id="KW-0456">Lyase</keyword>
<evidence type="ECO:0000256" key="2">
    <source>
        <dbReference type="ARBA" id="ARBA00010980"/>
    </source>
</evidence>
<comment type="caution">
    <text evidence="14">The sequence shown here is derived from an EMBL/GenBank/DDBJ whole genome shotgun (WGS) entry which is preliminary data.</text>
</comment>
<comment type="function">
    <text evidence="9">Pectinolytic enzymes consist of four classes of enzymes: pectin lyase, polygalacturonase, pectin methylesterase and rhamnogalacturonase. Among pectinolytic enzymes, pectin lyase is the most important in depolymerization of pectin, since it cleaves internal glycosidic bonds of highly methylated pectins.</text>
</comment>
<evidence type="ECO:0000256" key="4">
    <source>
        <dbReference type="ARBA" id="ARBA00022729"/>
    </source>
</evidence>
<dbReference type="SUPFAM" id="SSF51126">
    <property type="entry name" value="Pectin lyase-like"/>
    <property type="match status" value="1"/>
</dbReference>
<dbReference type="FunFam" id="2.160.20.10:FF:000003">
    <property type="entry name" value="Pectin lyase F"/>
    <property type="match status" value="1"/>
</dbReference>
<dbReference type="EMBL" id="MZNU01000155">
    <property type="protein sequence ID" value="OWP03920.1"/>
    <property type="molecule type" value="Genomic_DNA"/>
</dbReference>
<keyword evidence="3 11" id="KW-0964">Secreted</keyword>
<evidence type="ECO:0000256" key="5">
    <source>
        <dbReference type="ARBA" id="ARBA00023157"/>
    </source>
</evidence>
<evidence type="ECO:0000256" key="1">
    <source>
        <dbReference type="ARBA" id="ARBA00004613"/>
    </source>
</evidence>
<evidence type="ECO:0000259" key="13">
    <source>
        <dbReference type="SMART" id="SM00656"/>
    </source>
</evidence>
<dbReference type="OrthoDB" id="1637350at2759"/>
<gene>
    <name evidence="14" type="ORF">B2J93_168</name>
</gene>
<evidence type="ECO:0000256" key="11">
    <source>
        <dbReference type="RuleBase" id="RU361173"/>
    </source>
</evidence>
<evidence type="ECO:0000256" key="9">
    <source>
        <dbReference type="ARBA" id="ARBA00037631"/>
    </source>
</evidence>